<name>A0A2U1IUW5_SMIAN</name>
<sequence>MSEYQATKRSKLSFKGEKKEKLKKKNKKVKYDSAEITDLDLEGWVPVQTLDDLVGPVMFLVMDTKPKALKLSVNKGGYSETGQITRDTLYLDLAPVIIHDGEKVKYEPECIEMVFVGQRALKDTGTSTVHLGKDYEDGNLNNNENIDSSREKSTFVFKTCRDGYLSFNLKGEIQVESVAIGPTEMWEPILRIDEEGPGSVALMAKTDLVQNSVKGLGKAIENRKESVITNDFSFTTSSRFLSTNPKSAGLGRTTSNGNSEKRVIHSYANTIGFGEIFKVYCQAKVRFNRILSTVKKIESKKTQDLQNEEIEIMKKYQSWKNLEPKASNESKKDLKKAKEEGGYYGKLLERREKLKSDKFCK</sequence>
<proteinExistence type="predicted"/>
<comment type="caution">
    <text evidence="1">The sequence shown here is derived from an EMBL/GenBank/DDBJ whole genome shotgun (WGS) entry which is preliminary data.</text>
</comment>
<dbReference type="Proteomes" id="UP000245591">
    <property type="component" value="Unassembled WGS sequence"/>
</dbReference>
<dbReference type="EMBL" id="MBFU01001243">
    <property type="protein sequence ID" value="PVZ96601.1"/>
    <property type="molecule type" value="Genomic_DNA"/>
</dbReference>
<dbReference type="PANTHER" id="PTHR12928:SF0">
    <property type="entry name" value="FSHD REGION GENE 1"/>
    <property type="match status" value="1"/>
</dbReference>
<gene>
    <name evidence="2" type="ORF">BB558_002190</name>
    <name evidence="1" type="ORF">BB558_007483</name>
</gene>
<dbReference type="PANTHER" id="PTHR12928">
    <property type="entry name" value="FRG1 PROTEIN"/>
    <property type="match status" value="1"/>
</dbReference>
<keyword evidence="3" id="KW-1185">Reference proteome</keyword>
<evidence type="ECO:0000313" key="2">
    <source>
        <dbReference type="EMBL" id="PWA01688.1"/>
    </source>
</evidence>
<protein>
    <submittedName>
        <fullName evidence="1">Uncharacterized protein</fullName>
    </submittedName>
</protein>
<evidence type="ECO:0000313" key="3">
    <source>
        <dbReference type="Proteomes" id="UP000245591"/>
    </source>
</evidence>
<evidence type="ECO:0000313" key="1">
    <source>
        <dbReference type="EMBL" id="PVZ96601.1"/>
    </source>
</evidence>
<dbReference type="GO" id="GO:0071013">
    <property type="term" value="C:catalytic step 2 spliceosome"/>
    <property type="evidence" value="ECO:0007669"/>
    <property type="project" value="TreeGrafter"/>
</dbReference>
<dbReference type="GO" id="GO:0051015">
    <property type="term" value="F:actin filament binding"/>
    <property type="evidence" value="ECO:0007669"/>
    <property type="project" value="TreeGrafter"/>
</dbReference>
<dbReference type="GO" id="GO:0005730">
    <property type="term" value="C:nucleolus"/>
    <property type="evidence" value="ECO:0007669"/>
    <property type="project" value="TreeGrafter"/>
</dbReference>
<dbReference type="Gene3D" id="2.80.10.50">
    <property type="match status" value="1"/>
</dbReference>
<reference evidence="1 3" key="1">
    <citation type="journal article" date="2018" name="MBio">
        <title>Comparative Genomics Reveals the Core Gene Toolbox for the Fungus-Insect Symbiosis.</title>
        <authorList>
            <person name="Wang Y."/>
            <person name="Stata M."/>
            <person name="Wang W."/>
            <person name="Stajich J.E."/>
            <person name="White M.M."/>
            <person name="Moncalvo J.M."/>
        </authorList>
    </citation>
    <scope>NUCLEOTIDE SEQUENCE [LARGE SCALE GENOMIC DNA]</scope>
    <source>
        <strain evidence="1 3">AUS-126-30</strain>
    </source>
</reference>
<dbReference type="EMBL" id="MBFU01000140">
    <property type="protein sequence ID" value="PWA01688.1"/>
    <property type="molecule type" value="Genomic_DNA"/>
</dbReference>
<accession>A0A2U1IUW5</accession>
<dbReference type="InterPro" id="IPR010414">
    <property type="entry name" value="FRG1"/>
</dbReference>
<organism evidence="1 3">
    <name type="scientific">Smittium angustum</name>
    <dbReference type="NCBI Taxonomy" id="133377"/>
    <lineage>
        <taxon>Eukaryota</taxon>
        <taxon>Fungi</taxon>
        <taxon>Fungi incertae sedis</taxon>
        <taxon>Zoopagomycota</taxon>
        <taxon>Kickxellomycotina</taxon>
        <taxon>Harpellomycetes</taxon>
        <taxon>Harpellales</taxon>
        <taxon>Legeriomycetaceae</taxon>
        <taxon>Smittium</taxon>
    </lineage>
</organism>
<dbReference type="AlphaFoldDB" id="A0A2U1IUW5"/>
<dbReference type="Pfam" id="PF06229">
    <property type="entry name" value="FRG1"/>
    <property type="match status" value="1"/>
</dbReference>